<dbReference type="RefSeq" id="WP_358646752.1">
    <property type="nucleotide sequence ID" value="NZ_JBFAEV010000049.1"/>
</dbReference>
<accession>A0ABW8M227</accession>
<proteinExistence type="predicted"/>
<dbReference type="EMBL" id="JBJDQH010000024">
    <property type="protein sequence ID" value="MFK4272217.1"/>
    <property type="molecule type" value="Genomic_DNA"/>
</dbReference>
<evidence type="ECO:0000313" key="2">
    <source>
        <dbReference type="EMBL" id="MFK4272217.1"/>
    </source>
</evidence>
<gene>
    <name evidence="2" type="ORF">ACI2L5_46145</name>
</gene>
<keyword evidence="1" id="KW-0812">Transmembrane</keyword>
<keyword evidence="1" id="KW-1133">Transmembrane helix</keyword>
<sequence>MGTQIQLFAISGPFFALVMVLLAVAMTHPEPQIRARAERLLAVIFRSR</sequence>
<keyword evidence="3" id="KW-1185">Reference proteome</keyword>
<organism evidence="2 3">
    <name type="scientific">Streptomyces milbemycinicus</name>
    <dbReference type="NCBI Taxonomy" id="476552"/>
    <lineage>
        <taxon>Bacteria</taxon>
        <taxon>Bacillati</taxon>
        <taxon>Actinomycetota</taxon>
        <taxon>Actinomycetes</taxon>
        <taxon>Kitasatosporales</taxon>
        <taxon>Streptomycetaceae</taxon>
        <taxon>Streptomyces</taxon>
    </lineage>
</organism>
<protein>
    <submittedName>
        <fullName evidence="2">Uncharacterized protein</fullName>
    </submittedName>
</protein>
<evidence type="ECO:0000256" key="1">
    <source>
        <dbReference type="SAM" id="Phobius"/>
    </source>
</evidence>
<reference evidence="2 3" key="1">
    <citation type="submission" date="2024-11" db="EMBL/GenBank/DDBJ databases">
        <title>The Natural Products Discovery Center: Release of the First 8490 Sequenced Strains for Exploring Actinobacteria Biosynthetic Diversity.</title>
        <authorList>
            <person name="Kalkreuter E."/>
            <person name="Kautsar S.A."/>
            <person name="Yang D."/>
            <person name="Bader C.D."/>
            <person name="Teijaro C.N."/>
            <person name="Fluegel L."/>
            <person name="Davis C.M."/>
            <person name="Simpson J.R."/>
            <person name="Lauterbach L."/>
            <person name="Steele A.D."/>
            <person name="Gui C."/>
            <person name="Meng S."/>
            <person name="Li G."/>
            <person name="Viehrig K."/>
            <person name="Ye F."/>
            <person name="Su P."/>
            <person name="Kiefer A.F."/>
            <person name="Nichols A."/>
            <person name="Cepeda A.J."/>
            <person name="Yan W."/>
            <person name="Fan B."/>
            <person name="Jiang Y."/>
            <person name="Adhikari A."/>
            <person name="Zheng C.-J."/>
            <person name="Schuster L."/>
            <person name="Cowan T.M."/>
            <person name="Smanski M.J."/>
            <person name="Chevrette M.G."/>
            <person name="De Carvalho L.P.S."/>
            <person name="Shen B."/>
        </authorList>
    </citation>
    <scope>NUCLEOTIDE SEQUENCE [LARGE SCALE GENOMIC DNA]</scope>
    <source>
        <strain evidence="2 3">NPDC020863</strain>
    </source>
</reference>
<dbReference type="Proteomes" id="UP001620295">
    <property type="component" value="Unassembled WGS sequence"/>
</dbReference>
<comment type="caution">
    <text evidence="2">The sequence shown here is derived from an EMBL/GenBank/DDBJ whole genome shotgun (WGS) entry which is preliminary data.</text>
</comment>
<evidence type="ECO:0000313" key="3">
    <source>
        <dbReference type="Proteomes" id="UP001620295"/>
    </source>
</evidence>
<name>A0ABW8M227_9ACTN</name>
<feature type="transmembrane region" description="Helical" evidence="1">
    <location>
        <begin position="6"/>
        <end position="26"/>
    </location>
</feature>
<keyword evidence="1" id="KW-0472">Membrane</keyword>